<proteinExistence type="predicted"/>
<evidence type="ECO:0000256" key="1">
    <source>
        <dbReference type="SAM" id="MobiDB-lite"/>
    </source>
</evidence>
<sequence length="192" mass="21500">MPGKGKGKTGFANTKSACQSHWGRTLRPQFHALVRTLALQVYDFPQPLIPHHEPEHTPSNYPEPEDIPHTESSRIRPESTRLAASAADSGSRHGRHASSSSAPFAPPSVPHQPQLPSVQEEEAASTPMYLYNKFGQYMGKIEAKNGFRNIEIRDTMYISLPMTHPLAPSSWPAEMNNMLQYRRQPDDSFIDP</sequence>
<accession>A0ABR1WTD8</accession>
<feature type="region of interest" description="Disordered" evidence="1">
    <location>
        <begin position="48"/>
        <end position="122"/>
    </location>
</feature>
<dbReference type="Proteomes" id="UP001480595">
    <property type="component" value="Unassembled WGS sequence"/>
</dbReference>
<comment type="caution">
    <text evidence="2">The sequence shown here is derived from an EMBL/GenBank/DDBJ whole genome shotgun (WGS) entry which is preliminary data.</text>
</comment>
<protein>
    <submittedName>
        <fullName evidence="2">Uncharacterized protein</fullName>
    </submittedName>
</protein>
<evidence type="ECO:0000313" key="3">
    <source>
        <dbReference type="Proteomes" id="UP001480595"/>
    </source>
</evidence>
<feature type="compositionally biased region" description="Basic and acidic residues" evidence="1">
    <location>
        <begin position="66"/>
        <end position="79"/>
    </location>
</feature>
<organism evidence="2 3">
    <name type="scientific">Apiospora phragmitis</name>
    <dbReference type="NCBI Taxonomy" id="2905665"/>
    <lineage>
        <taxon>Eukaryota</taxon>
        <taxon>Fungi</taxon>
        <taxon>Dikarya</taxon>
        <taxon>Ascomycota</taxon>
        <taxon>Pezizomycotina</taxon>
        <taxon>Sordariomycetes</taxon>
        <taxon>Xylariomycetidae</taxon>
        <taxon>Amphisphaeriales</taxon>
        <taxon>Apiosporaceae</taxon>
        <taxon>Apiospora</taxon>
    </lineage>
</organism>
<dbReference type="RefSeq" id="XP_066720933.1">
    <property type="nucleotide sequence ID" value="XM_066852792.1"/>
</dbReference>
<gene>
    <name evidence="2" type="ORF">PG994_001383</name>
</gene>
<name>A0ABR1WTD8_9PEZI</name>
<reference evidence="2 3" key="1">
    <citation type="submission" date="2023-01" db="EMBL/GenBank/DDBJ databases">
        <title>Analysis of 21 Apiospora genomes using comparative genomics revels a genus with tremendous synthesis potential of carbohydrate active enzymes and secondary metabolites.</title>
        <authorList>
            <person name="Sorensen T."/>
        </authorList>
    </citation>
    <scope>NUCLEOTIDE SEQUENCE [LARGE SCALE GENOMIC DNA]</scope>
    <source>
        <strain evidence="2 3">CBS 135458</strain>
    </source>
</reference>
<keyword evidence="3" id="KW-1185">Reference proteome</keyword>
<dbReference type="GeneID" id="92085855"/>
<evidence type="ECO:0000313" key="2">
    <source>
        <dbReference type="EMBL" id="KAK8086409.1"/>
    </source>
</evidence>
<dbReference type="EMBL" id="JAQQWL010000002">
    <property type="protein sequence ID" value="KAK8086409.1"/>
    <property type="molecule type" value="Genomic_DNA"/>
</dbReference>